<protein>
    <recommendedName>
        <fullName evidence="5">18 kDa Sin3-associated polypeptide</fullName>
    </recommendedName>
</protein>
<dbReference type="Proteomes" id="UP000549394">
    <property type="component" value="Unassembled WGS sequence"/>
</dbReference>
<evidence type="ECO:0000256" key="3">
    <source>
        <dbReference type="ARBA" id="ARBA00023015"/>
    </source>
</evidence>
<keyword evidence="2" id="KW-0678">Repressor</keyword>
<sequence length="152" mass="17483">MTAPQSVVKDDVQREIPKPIDREKICPLLLRVFCSTSRHNPLSEYDRGRTPSNELQIYTWMDATLKELTALVKEVNIDAKRKGTFFDFAIVFPDTRSPVYRMREIGTTCAGKRGADDELTLAGKRFQIGDYIDIAITPPRGDRRDMGRDRRY</sequence>
<evidence type="ECO:0000313" key="7">
    <source>
        <dbReference type="Proteomes" id="UP000549394"/>
    </source>
</evidence>
<dbReference type="AlphaFoldDB" id="A0A7I8VHE8"/>
<dbReference type="PANTHER" id="PTHR13082">
    <property type="entry name" value="SAP18"/>
    <property type="match status" value="1"/>
</dbReference>
<organism evidence="6 7">
    <name type="scientific">Dimorphilus gyrociliatus</name>
    <dbReference type="NCBI Taxonomy" id="2664684"/>
    <lineage>
        <taxon>Eukaryota</taxon>
        <taxon>Metazoa</taxon>
        <taxon>Spiralia</taxon>
        <taxon>Lophotrochozoa</taxon>
        <taxon>Annelida</taxon>
        <taxon>Polychaeta</taxon>
        <taxon>Polychaeta incertae sedis</taxon>
        <taxon>Dinophilidae</taxon>
        <taxon>Dimorphilus</taxon>
    </lineage>
</organism>
<dbReference type="EMBL" id="CAJFCJ010000006">
    <property type="protein sequence ID" value="CAD5115608.1"/>
    <property type="molecule type" value="Genomic_DNA"/>
</dbReference>
<reference evidence="6 7" key="1">
    <citation type="submission" date="2020-08" db="EMBL/GenBank/DDBJ databases">
        <authorList>
            <person name="Hejnol A."/>
        </authorList>
    </citation>
    <scope>NUCLEOTIDE SEQUENCE [LARGE SCALE GENOMIC DNA]</scope>
</reference>
<accession>A0A7I8VHE8</accession>
<evidence type="ECO:0000313" key="6">
    <source>
        <dbReference type="EMBL" id="CAD5115608.1"/>
    </source>
</evidence>
<dbReference type="Gene3D" id="3.10.20.550">
    <property type="entry name" value="ASAP complex, SAP18 subunit"/>
    <property type="match status" value="1"/>
</dbReference>
<gene>
    <name evidence="6" type="ORF">DGYR_LOCUS4333</name>
</gene>
<evidence type="ECO:0000256" key="2">
    <source>
        <dbReference type="ARBA" id="ARBA00022491"/>
    </source>
</evidence>
<dbReference type="InterPro" id="IPR010516">
    <property type="entry name" value="SAP18"/>
</dbReference>
<dbReference type="OrthoDB" id="440566at2759"/>
<name>A0A7I8VHE8_9ANNE</name>
<keyword evidence="4" id="KW-0804">Transcription</keyword>
<evidence type="ECO:0000256" key="4">
    <source>
        <dbReference type="ARBA" id="ARBA00023163"/>
    </source>
</evidence>
<dbReference type="PANTHER" id="PTHR13082:SF0">
    <property type="entry name" value="HISTONE DEACETYLASE COMPLEX SUBUNIT SAP18"/>
    <property type="match status" value="1"/>
</dbReference>
<dbReference type="GO" id="GO:0005634">
    <property type="term" value="C:nucleus"/>
    <property type="evidence" value="ECO:0007669"/>
    <property type="project" value="TreeGrafter"/>
</dbReference>
<evidence type="ECO:0000256" key="5">
    <source>
        <dbReference type="ARBA" id="ARBA00030511"/>
    </source>
</evidence>
<evidence type="ECO:0000256" key="1">
    <source>
        <dbReference type="ARBA" id="ARBA00009143"/>
    </source>
</evidence>
<dbReference type="GO" id="GO:0003714">
    <property type="term" value="F:transcription corepressor activity"/>
    <property type="evidence" value="ECO:0007669"/>
    <property type="project" value="TreeGrafter"/>
</dbReference>
<dbReference type="Pfam" id="PF06487">
    <property type="entry name" value="SAP18"/>
    <property type="match status" value="1"/>
</dbReference>
<dbReference type="InterPro" id="IPR042534">
    <property type="entry name" value="SAP18_sf"/>
</dbReference>
<keyword evidence="7" id="KW-1185">Reference proteome</keyword>
<proteinExistence type="inferred from homology"/>
<comment type="caution">
    <text evidence="6">The sequence shown here is derived from an EMBL/GenBank/DDBJ whole genome shotgun (WGS) entry which is preliminary data.</text>
</comment>
<keyword evidence="3" id="KW-0805">Transcription regulation</keyword>
<dbReference type="FunFam" id="3.10.20.550:FF:000001">
    <property type="entry name" value="Histone deacetylase complex subunit SAP18"/>
    <property type="match status" value="1"/>
</dbReference>
<comment type="similarity">
    <text evidence="1">Belongs to the SAP18 family.</text>
</comment>